<dbReference type="Gene3D" id="3.40.50.300">
    <property type="entry name" value="P-loop containing nucleotide triphosphate hydrolases"/>
    <property type="match status" value="1"/>
</dbReference>
<dbReference type="PROSITE" id="PS50893">
    <property type="entry name" value="ABC_TRANSPORTER_2"/>
    <property type="match status" value="1"/>
</dbReference>
<dbReference type="InterPro" id="IPR003439">
    <property type="entry name" value="ABC_transporter-like_ATP-bd"/>
</dbReference>
<dbReference type="SUPFAM" id="SSF52540">
    <property type="entry name" value="P-loop containing nucleoside triphosphate hydrolases"/>
    <property type="match status" value="1"/>
</dbReference>
<protein>
    <submittedName>
        <fullName evidence="10">ABC transporter ATP-binding protein</fullName>
    </submittedName>
</protein>
<evidence type="ECO:0000313" key="11">
    <source>
        <dbReference type="Proteomes" id="UP000630805"/>
    </source>
</evidence>
<keyword evidence="5 7" id="KW-1133">Transmembrane helix</keyword>
<dbReference type="PROSITE" id="PS00211">
    <property type="entry name" value="ABC_TRANSPORTER_1"/>
    <property type="match status" value="1"/>
</dbReference>
<keyword evidence="2 7" id="KW-0812">Transmembrane</keyword>
<evidence type="ECO:0000313" key="10">
    <source>
        <dbReference type="EMBL" id="NVO55952.1"/>
    </source>
</evidence>
<keyword evidence="3" id="KW-0547">Nucleotide-binding</keyword>
<dbReference type="InterPro" id="IPR003593">
    <property type="entry name" value="AAA+_ATPase"/>
</dbReference>
<dbReference type="Pfam" id="PF00005">
    <property type="entry name" value="ABC_tran"/>
    <property type="match status" value="1"/>
</dbReference>
<dbReference type="Gene3D" id="1.20.1560.10">
    <property type="entry name" value="ABC transporter type 1, transmembrane domain"/>
    <property type="match status" value="1"/>
</dbReference>
<dbReference type="InterPro" id="IPR027417">
    <property type="entry name" value="P-loop_NTPase"/>
</dbReference>
<evidence type="ECO:0000256" key="3">
    <source>
        <dbReference type="ARBA" id="ARBA00022741"/>
    </source>
</evidence>
<evidence type="ECO:0000256" key="1">
    <source>
        <dbReference type="ARBA" id="ARBA00004651"/>
    </source>
</evidence>
<feature type="transmembrane region" description="Helical" evidence="7">
    <location>
        <begin position="264"/>
        <end position="292"/>
    </location>
</feature>
<keyword evidence="6 7" id="KW-0472">Membrane</keyword>
<reference evidence="10 11" key="1">
    <citation type="submission" date="2020-06" db="EMBL/GenBank/DDBJ databases">
        <authorList>
            <person name="Cao W.R."/>
        </authorList>
    </citation>
    <scope>NUCLEOTIDE SEQUENCE [LARGE SCALE GENOMIC DNA]</scope>
    <source>
        <strain evidence="10 11">B1Z28</strain>
    </source>
</reference>
<dbReference type="SUPFAM" id="SSF90123">
    <property type="entry name" value="ABC transporter transmembrane region"/>
    <property type="match status" value="1"/>
</dbReference>
<sequence length="612" mass="67659">MFRYFENLVDPFVAYTESDKPPTRLWPFMLEYSQPFMRVFFWAGLISIIVASVEVGLIYYMGRVVDLLGGSPADVWQNHGTELLLMAAFILLLRPILHLADVLLLNNTILPNFGTLIRWRAHKHVLRQSVGWFENDFAGRIANRIMQTPPAAGEVVFQVFDAISFSLAYLIGAAILLFVADARLLIPLLIWFAFYAVLVRWTVRRVGPASQAASDARSTVTGRVVDSYTNIHSVKMFAHDMQELDYAREAIEETRRTFQVEMRIFTIMDAVLVTLNGLLIVGVVGWAIFLWMQGSASVGVVAAATALTLRLNAMTGWIMWALTSFFRQLGIVAEGMQTIAQPVDLLDASNAKPLQLDKGQIDILDLSHHYGRETGGLDHINMTIQPGEKIGLIGRSGAGKSTLVKLLLRFYDVERGAILIDGQDISGVTQDSLRSNIGMVQQDSALLHRSVRDNILYGRPDASEAQMIAAAKQAEAHEFILDLQDPQGRTGYDAHVGERGVKLSGGQRQRVTLARVVLKDAPILLLDEATSALDSEVEASIQETLYGMMQGKSVIAIAHRLSTIAQMDRILVMDAGQIVEEGAHSELLSQGGLYAQFWARQSGGFMNPEAAE</sequence>
<dbReference type="InterPro" id="IPR036640">
    <property type="entry name" value="ABC1_TM_sf"/>
</dbReference>
<dbReference type="SMART" id="SM00382">
    <property type="entry name" value="AAA"/>
    <property type="match status" value="1"/>
</dbReference>
<dbReference type="RefSeq" id="WP_176863920.1">
    <property type="nucleotide sequence ID" value="NZ_JABXWT010000003.1"/>
</dbReference>
<feature type="transmembrane region" description="Helical" evidence="7">
    <location>
        <begin position="155"/>
        <end position="178"/>
    </location>
</feature>
<feature type="transmembrane region" description="Helical" evidence="7">
    <location>
        <begin position="39"/>
        <end position="62"/>
    </location>
</feature>
<dbReference type="CDD" id="cd07346">
    <property type="entry name" value="ABC_6TM_exporters"/>
    <property type="match status" value="1"/>
</dbReference>
<feature type="domain" description="ABC transporter" evidence="8">
    <location>
        <begin position="361"/>
        <end position="600"/>
    </location>
</feature>
<evidence type="ECO:0000256" key="4">
    <source>
        <dbReference type="ARBA" id="ARBA00022840"/>
    </source>
</evidence>
<name>A0ABX2PRX8_9RHOB</name>
<comment type="subcellular location">
    <subcellularLocation>
        <location evidence="1">Cell membrane</location>
        <topology evidence="1">Multi-pass membrane protein</topology>
    </subcellularLocation>
</comment>
<accession>A0ABX2PRX8</accession>
<dbReference type="PANTHER" id="PTHR43394">
    <property type="entry name" value="ATP-DEPENDENT PERMEASE MDL1, MITOCHONDRIAL"/>
    <property type="match status" value="1"/>
</dbReference>
<feature type="transmembrane region" description="Helical" evidence="7">
    <location>
        <begin position="298"/>
        <end position="322"/>
    </location>
</feature>
<dbReference type="EMBL" id="JABXWT010000003">
    <property type="protein sequence ID" value="NVO55952.1"/>
    <property type="molecule type" value="Genomic_DNA"/>
</dbReference>
<dbReference type="GO" id="GO:0005524">
    <property type="term" value="F:ATP binding"/>
    <property type="evidence" value="ECO:0007669"/>
    <property type="project" value="UniProtKB-KW"/>
</dbReference>
<keyword evidence="4 10" id="KW-0067">ATP-binding</keyword>
<dbReference type="PANTHER" id="PTHR43394:SF1">
    <property type="entry name" value="ATP-BINDING CASSETTE SUB-FAMILY B MEMBER 10, MITOCHONDRIAL"/>
    <property type="match status" value="1"/>
</dbReference>
<evidence type="ECO:0000256" key="2">
    <source>
        <dbReference type="ARBA" id="ARBA00022692"/>
    </source>
</evidence>
<feature type="transmembrane region" description="Helical" evidence="7">
    <location>
        <begin position="184"/>
        <end position="203"/>
    </location>
</feature>
<gene>
    <name evidence="10" type="ORF">HW561_09140</name>
</gene>
<dbReference type="InterPro" id="IPR039421">
    <property type="entry name" value="Type_1_exporter"/>
</dbReference>
<dbReference type="Proteomes" id="UP000630805">
    <property type="component" value="Unassembled WGS sequence"/>
</dbReference>
<evidence type="ECO:0000256" key="5">
    <source>
        <dbReference type="ARBA" id="ARBA00022989"/>
    </source>
</evidence>
<evidence type="ECO:0000259" key="8">
    <source>
        <dbReference type="PROSITE" id="PS50893"/>
    </source>
</evidence>
<dbReference type="InterPro" id="IPR017871">
    <property type="entry name" value="ABC_transporter-like_CS"/>
</dbReference>
<proteinExistence type="predicted"/>
<dbReference type="Pfam" id="PF00664">
    <property type="entry name" value="ABC_membrane"/>
    <property type="match status" value="1"/>
</dbReference>
<feature type="domain" description="ABC transmembrane type-1" evidence="9">
    <location>
        <begin position="41"/>
        <end position="327"/>
    </location>
</feature>
<evidence type="ECO:0000256" key="7">
    <source>
        <dbReference type="SAM" id="Phobius"/>
    </source>
</evidence>
<dbReference type="PROSITE" id="PS50929">
    <property type="entry name" value="ABC_TM1F"/>
    <property type="match status" value="1"/>
</dbReference>
<evidence type="ECO:0000256" key="6">
    <source>
        <dbReference type="ARBA" id="ARBA00023136"/>
    </source>
</evidence>
<comment type="caution">
    <text evidence="10">The sequence shown here is derived from an EMBL/GenBank/DDBJ whole genome shotgun (WGS) entry which is preliminary data.</text>
</comment>
<dbReference type="InterPro" id="IPR011527">
    <property type="entry name" value="ABC1_TM_dom"/>
</dbReference>
<evidence type="ECO:0000259" key="9">
    <source>
        <dbReference type="PROSITE" id="PS50929"/>
    </source>
</evidence>
<feature type="transmembrane region" description="Helical" evidence="7">
    <location>
        <begin position="82"/>
        <end position="105"/>
    </location>
</feature>
<keyword evidence="11" id="KW-1185">Reference proteome</keyword>
<organism evidence="10 11">
    <name type="scientific">Ruegeria haliotis</name>
    <dbReference type="NCBI Taxonomy" id="2747601"/>
    <lineage>
        <taxon>Bacteria</taxon>
        <taxon>Pseudomonadati</taxon>
        <taxon>Pseudomonadota</taxon>
        <taxon>Alphaproteobacteria</taxon>
        <taxon>Rhodobacterales</taxon>
        <taxon>Roseobacteraceae</taxon>
        <taxon>Ruegeria</taxon>
    </lineage>
</organism>